<proteinExistence type="predicted"/>
<feature type="region of interest" description="Disordered" evidence="1">
    <location>
        <begin position="35"/>
        <end position="56"/>
    </location>
</feature>
<name>A0A1H3KA70_9FIRM</name>
<evidence type="ECO:0000313" key="4">
    <source>
        <dbReference type="Proteomes" id="UP000199230"/>
    </source>
</evidence>
<gene>
    <name evidence="3" type="ORF">SAMN05192546_102267</name>
</gene>
<reference evidence="3 4" key="1">
    <citation type="submission" date="2016-10" db="EMBL/GenBank/DDBJ databases">
        <authorList>
            <person name="de Groot N.N."/>
        </authorList>
    </citation>
    <scope>NUCLEOTIDE SEQUENCE [LARGE SCALE GENOMIC DNA]</scope>
    <source>
        <strain evidence="3 4">APO</strain>
    </source>
</reference>
<dbReference type="Proteomes" id="UP000199230">
    <property type="component" value="Unassembled WGS sequence"/>
</dbReference>
<dbReference type="RefSeq" id="WP_093311159.1">
    <property type="nucleotide sequence ID" value="NZ_FNPV01000002.1"/>
</dbReference>
<dbReference type="OrthoDB" id="9809270at2"/>
<sequence>MDTLVYSLIRVTLMILIFRTVIRLMGGGFSTRSIRRKQRQPIAPANVEATESENQKPEPAIMVTDEITNEPIDESKAYILLDDDGNRRYFANWDSRQLYIQSK</sequence>
<evidence type="ECO:0000256" key="1">
    <source>
        <dbReference type="SAM" id="MobiDB-lite"/>
    </source>
</evidence>
<keyword evidence="2" id="KW-0812">Transmembrane</keyword>
<evidence type="ECO:0000256" key="2">
    <source>
        <dbReference type="SAM" id="Phobius"/>
    </source>
</evidence>
<keyword evidence="4" id="KW-1185">Reference proteome</keyword>
<accession>A0A1H3KA70</accession>
<evidence type="ECO:0000313" key="3">
    <source>
        <dbReference type="EMBL" id="SDY48488.1"/>
    </source>
</evidence>
<dbReference type="EMBL" id="FNPV01000002">
    <property type="protein sequence ID" value="SDY48488.1"/>
    <property type="molecule type" value="Genomic_DNA"/>
</dbReference>
<feature type="transmembrane region" description="Helical" evidence="2">
    <location>
        <begin position="6"/>
        <end position="29"/>
    </location>
</feature>
<dbReference type="AlphaFoldDB" id="A0A1H3KA70"/>
<organism evidence="3 4">
    <name type="scientific">Tindallia californiensis</name>
    <dbReference type="NCBI Taxonomy" id="159292"/>
    <lineage>
        <taxon>Bacteria</taxon>
        <taxon>Bacillati</taxon>
        <taxon>Bacillota</taxon>
        <taxon>Clostridia</taxon>
        <taxon>Peptostreptococcales</taxon>
        <taxon>Tindalliaceae</taxon>
        <taxon>Tindallia</taxon>
    </lineage>
</organism>
<protein>
    <submittedName>
        <fullName evidence="3">Uncharacterized protein</fullName>
    </submittedName>
</protein>
<keyword evidence="2" id="KW-0472">Membrane</keyword>
<keyword evidence="2" id="KW-1133">Transmembrane helix</keyword>